<dbReference type="Pfam" id="PF19648">
    <property type="entry name" value="DUF6151"/>
    <property type="match status" value="1"/>
</dbReference>
<dbReference type="InterPro" id="IPR046149">
    <property type="entry name" value="DUF6151"/>
</dbReference>
<evidence type="ECO:0000313" key="1">
    <source>
        <dbReference type="EMBL" id="MDR7269528.1"/>
    </source>
</evidence>
<dbReference type="InterPro" id="IPR011057">
    <property type="entry name" value="Mss4-like_sf"/>
</dbReference>
<comment type="caution">
    <text evidence="1">The sequence shown here is derived from an EMBL/GenBank/DDBJ whole genome shotgun (WGS) entry which is preliminary data.</text>
</comment>
<keyword evidence="2" id="KW-1185">Reference proteome</keyword>
<protein>
    <recommendedName>
        <fullName evidence="3">CENP-V/GFA domain-containing protein</fullName>
    </recommendedName>
</protein>
<organism evidence="1 2">
    <name type="scientific">Roseateles saccharophilus</name>
    <name type="common">Pseudomonas saccharophila</name>
    <dbReference type="NCBI Taxonomy" id="304"/>
    <lineage>
        <taxon>Bacteria</taxon>
        <taxon>Pseudomonadati</taxon>
        <taxon>Pseudomonadota</taxon>
        <taxon>Betaproteobacteria</taxon>
        <taxon>Burkholderiales</taxon>
        <taxon>Sphaerotilaceae</taxon>
        <taxon>Roseateles</taxon>
    </lineage>
</organism>
<evidence type="ECO:0008006" key="3">
    <source>
        <dbReference type="Google" id="ProtNLM"/>
    </source>
</evidence>
<dbReference type="EMBL" id="JAVDXU010000001">
    <property type="protein sequence ID" value="MDR7269528.1"/>
    <property type="molecule type" value="Genomic_DNA"/>
</dbReference>
<dbReference type="SUPFAM" id="SSF51316">
    <property type="entry name" value="Mss4-like"/>
    <property type="match status" value="1"/>
</dbReference>
<dbReference type="Proteomes" id="UP001180453">
    <property type="component" value="Unassembled WGS sequence"/>
</dbReference>
<accession>A0ABU1YKZ1</accession>
<dbReference type="Gene3D" id="3.90.1590.10">
    <property type="entry name" value="glutathione-dependent formaldehyde- activating enzyme (gfa)"/>
    <property type="match status" value="1"/>
</dbReference>
<sequence length="199" mass="21499">MPESHPIQCRCGQLRGLLQPTRPSNRCVCHCSDCQAFARHVGSPDTLDSRGGTDIVQVPASHFTFTQGREQLACIRLTDKGMLRWYASCCRTPIGNTLADRKADFVGLIHAGLGPGRPSLDESFGPVRMRVGVDGAPGADKPKAAGVFTGMAKVLSFIVKGRLRGTWRASPFFDPQTDLPIAQPQVLSTQELAAAKRRG</sequence>
<proteinExistence type="predicted"/>
<reference evidence="1 2" key="1">
    <citation type="submission" date="2023-07" db="EMBL/GenBank/DDBJ databases">
        <title>Sorghum-associated microbial communities from plants grown in Nebraska, USA.</title>
        <authorList>
            <person name="Schachtman D."/>
        </authorList>
    </citation>
    <scope>NUCLEOTIDE SEQUENCE [LARGE SCALE GENOMIC DNA]</scope>
    <source>
        <strain evidence="1 2">BE314</strain>
    </source>
</reference>
<dbReference type="RefSeq" id="WP_310264333.1">
    <property type="nucleotide sequence ID" value="NZ_JAVDXU010000001.1"/>
</dbReference>
<evidence type="ECO:0000313" key="2">
    <source>
        <dbReference type="Proteomes" id="UP001180453"/>
    </source>
</evidence>
<name>A0ABU1YKZ1_ROSSA</name>
<gene>
    <name evidence="1" type="ORF">J2X20_002157</name>
</gene>